<keyword evidence="5 6" id="KW-0482">Metalloprotease</keyword>
<dbReference type="OrthoDB" id="9762795at2"/>
<feature type="domain" description="Peptidase M3A/M3B catalytic" evidence="7">
    <location>
        <begin position="204"/>
        <end position="586"/>
    </location>
</feature>
<evidence type="ECO:0000313" key="9">
    <source>
        <dbReference type="EMBL" id="QDT66948.1"/>
    </source>
</evidence>
<dbReference type="InterPro" id="IPR011977">
    <property type="entry name" value="Pept_M3B_clade3"/>
</dbReference>
<proteinExistence type="inferred from homology"/>
<dbReference type="InterPro" id="IPR034006">
    <property type="entry name" value="M3B_PepF_2"/>
</dbReference>
<evidence type="ECO:0000256" key="6">
    <source>
        <dbReference type="RuleBase" id="RU003435"/>
    </source>
</evidence>
<dbReference type="SUPFAM" id="SSF55486">
    <property type="entry name" value="Metalloproteases ('zincins'), catalytic domain"/>
    <property type="match status" value="1"/>
</dbReference>
<evidence type="ECO:0000259" key="7">
    <source>
        <dbReference type="Pfam" id="PF01432"/>
    </source>
</evidence>
<keyword evidence="1 6" id="KW-0645">Protease</keyword>
<gene>
    <name evidence="9" type="primary">pepF1</name>
    <name evidence="9" type="ORF">V22_42200</name>
</gene>
<dbReference type="AlphaFoldDB" id="A0A517TF05"/>
<dbReference type="Proteomes" id="UP000319976">
    <property type="component" value="Chromosome"/>
</dbReference>
<dbReference type="InterPro" id="IPR042088">
    <property type="entry name" value="OligoPept_F_C"/>
</dbReference>
<evidence type="ECO:0000256" key="2">
    <source>
        <dbReference type="ARBA" id="ARBA00022723"/>
    </source>
</evidence>
<dbReference type="InterPro" id="IPR013647">
    <property type="entry name" value="OligopepF_N_dom"/>
</dbReference>
<dbReference type="GO" id="GO:0004181">
    <property type="term" value="F:metallocarboxypeptidase activity"/>
    <property type="evidence" value="ECO:0007669"/>
    <property type="project" value="InterPro"/>
</dbReference>
<name>A0A517TF05_9PLAN</name>
<dbReference type="EMBL" id="CP036316">
    <property type="protein sequence ID" value="QDT66948.1"/>
    <property type="molecule type" value="Genomic_DNA"/>
</dbReference>
<dbReference type="Gene3D" id="1.20.140.70">
    <property type="entry name" value="Oligopeptidase f, N-terminal domain"/>
    <property type="match status" value="1"/>
</dbReference>
<keyword evidence="4 6" id="KW-0862">Zinc</keyword>
<dbReference type="Gene3D" id="1.10.1370.20">
    <property type="entry name" value="Oligoendopeptidase f, C-terminal domain"/>
    <property type="match status" value="1"/>
</dbReference>
<keyword evidence="2 6" id="KW-0479">Metal-binding</keyword>
<dbReference type="PANTHER" id="PTHR34217:SF1">
    <property type="entry name" value="CARBOXYPEPTIDASE 1"/>
    <property type="match status" value="1"/>
</dbReference>
<dbReference type="GO" id="GO:0046872">
    <property type="term" value="F:metal ion binding"/>
    <property type="evidence" value="ECO:0007669"/>
    <property type="project" value="UniProtKB-UniRule"/>
</dbReference>
<dbReference type="RefSeq" id="WP_145266508.1">
    <property type="nucleotide sequence ID" value="NZ_CP036316.1"/>
</dbReference>
<organism evidence="9 10">
    <name type="scientific">Calycomorphotria hydatis</name>
    <dbReference type="NCBI Taxonomy" id="2528027"/>
    <lineage>
        <taxon>Bacteria</taxon>
        <taxon>Pseudomonadati</taxon>
        <taxon>Planctomycetota</taxon>
        <taxon>Planctomycetia</taxon>
        <taxon>Planctomycetales</taxon>
        <taxon>Planctomycetaceae</taxon>
        <taxon>Calycomorphotria</taxon>
    </lineage>
</organism>
<dbReference type="EC" id="3.4.24.-" evidence="9"/>
<evidence type="ECO:0000313" key="10">
    <source>
        <dbReference type="Proteomes" id="UP000319976"/>
    </source>
</evidence>
<evidence type="ECO:0000256" key="3">
    <source>
        <dbReference type="ARBA" id="ARBA00022801"/>
    </source>
</evidence>
<dbReference type="InterPro" id="IPR001567">
    <property type="entry name" value="Pept_M3A_M3B_dom"/>
</dbReference>
<dbReference type="Pfam" id="PF01432">
    <property type="entry name" value="Peptidase_M3"/>
    <property type="match status" value="1"/>
</dbReference>
<protein>
    <submittedName>
        <fullName evidence="9">Oligoendopeptidase F, plasmid</fullName>
        <ecNumber evidence="9">3.4.24.-</ecNumber>
    </submittedName>
</protein>
<keyword evidence="3 6" id="KW-0378">Hydrolase</keyword>
<reference evidence="9 10" key="1">
    <citation type="submission" date="2019-02" db="EMBL/GenBank/DDBJ databases">
        <title>Deep-cultivation of Planctomycetes and their phenomic and genomic characterization uncovers novel biology.</title>
        <authorList>
            <person name="Wiegand S."/>
            <person name="Jogler M."/>
            <person name="Boedeker C."/>
            <person name="Pinto D."/>
            <person name="Vollmers J."/>
            <person name="Rivas-Marin E."/>
            <person name="Kohn T."/>
            <person name="Peeters S.H."/>
            <person name="Heuer A."/>
            <person name="Rast P."/>
            <person name="Oberbeckmann S."/>
            <person name="Bunk B."/>
            <person name="Jeske O."/>
            <person name="Meyerdierks A."/>
            <person name="Storesund J.E."/>
            <person name="Kallscheuer N."/>
            <person name="Luecker S."/>
            <person name="Lage O.M."/>
            <person name="Pohl T."/>
            <person name="Merkel B.J."/>
            <person name="Hornburger P."/>
            <person name="Mueller R.-W."/>
            <person name="Bruemmer F."/>
            <person name="Labrenz M."/>
            <person name="Spormann A.M."/>
            <person name="Op den Camp H."/>
            <person name="Overmann J."/>
            <person name="Amann R."/>
            <person name="Jetten M.S.M."/>
            <person name="Mascher T."/>
            <person name="Medema M.H."/>
            <person name="Devos D.P."/>
            <person name="Kaster A.-K."/>
            <person name="Ovreas L."/>
            <person name="Rohde M."/>
            <person name="Galperin M.Y."/>
            <person name="Jogler C."/>
        </authorList>
    </citation>
    <scope>NUCLEOTIDE SEQUENCE [LARGE SCALE GENOMIC DNA]</scope>
    <source>
        <strain evidence="9 10">V22</strain>
    </source>
</reference>
<dbReference type="GO" id="GO:0004222">
    <property type="term" value="F:metalloendopeptidase activity"/>
    <property type="evidence" value="ECO:0007669"/>
    <property type="project" value="InterPro"/>
</dbReference>
<feature type="domain" description="Oligopeptidase F N-terminal" evidence="8">
    <location>
        <begin position="119"/>
        <end position="184"/>
    </location>
</feature>
<dbReference type="GO" id="GO:0006508">
    <property type="term" value="P:proteolysis"/>
    <property type="evidence" value="ECO:0007669"/>
    <property type="project" value="UniProtKB-KW"/>
</dbReference>
<sequence>MSETTYPVVWDLDSLYPNPTSNDFVDIFQEAKTSLEGLAERAGNLPEISTEMHDVSPWVGFLKDYEAVGARLSDLRSFVGCHAAADAGNKTYRTYEAKLAAIDPLRESIETNIELAVKAVDEATLREFIVADPYLSQVGFLLTNARDLSSLRFDKDEELLASELAVDGLHAWGRLYDRVSGDLRIDVMERGEIVSKSPGQVTFDSSERSLRQNNFYAADKAWASVAETCAYALNHIAGTRLTRYKRLGLHDHLEAPLLYNRMKRETLETMWSVISKRKAKLVEYLNKKAELLGLSKLAWYDQSAPIPTANSTDRSITYDMACETIFRTFEGFSPDFGQFARDAIGKGWIEAENRGGKRQGGFCTDIPGKKETRIFMTFTDSADSMSTLAHELGHAYHTWVLRDQPFYLQDYPMNLAETASTFAEQILGQERLDVSFDRDEQLTILDGMLGDAVAFLMNIHSRFLFENSFHQERPEGEVSPERLCELMLAAQKEAYCDALADDGWNGHFWASKLHFYISQLPFYNFPYTFGYLLSLGLYANADETEDFPAQYREFLIATGCMSAEEAVQSTLGFDLTEPEFWEQSINVIDERVNRFVQLAEG</sequence>
<dbReference type="InterPro" id="IPR001333">
    <property type="entry name" value="Peptidase_M32_Taq"/>
</dbReference>
<evidence type="ECO:0000256" key="5">
    <source>
        <dbReference type="ARBA" id="ARBA00023049"/>
    </source>
</evidence>
<accession>A0A517TF05</accession>
<dbReference type="PANTHER" id="PTHR34217">
    <property type="entry name" value="METAL-DEPENDENT CARBOXYPEPTIDASE"/>
    <property type="match status" value="1"/>
</dbReference>
<dbReference type="NCBIfam" id="TIGR02290">
    <property type="entry name" value="M3_fam_3"/>
    <property type="match status" value="1"/>
</dbReference>
<dbReference type="Pfam" id="PF08439">
    <property type="entry name" value="Peptidase_M3_N"/>
    <property type="match status" value="1"/>
</dbReference>
<comment type="cofactor">
    <cofactor evidence="6">
        <name>Zn(2+)</name>
        <dbReference type="ChEBI" id="CHEBI:29105"/>
    </cofactor>
    <text evidence="6">Binds 1 zinc ion.</text>
</comment>
<evidence type="ECO:0000259" key="8">
    <source>
        <dbReference type="Pfam" id="PF08439"/>
    </source>
</evidence>
<dbReference type="CDD" id="cd09607">
    <property type="entry name" value="M3B_PepF"/>
    <property type="match status" value="1"/>
</dbReference>
<keyword evidence="10" id="KW-1185">Reference proteome</keyword>
<evidence type="ECO:0000256" key="4">
    <source>
        <dbReference type="ARBA" id="ARBA00022833"/>
    </source>
</evidence>
<evidence type="ECO:0000256" key="1">
    <source>
        <dbReference type="ARBA" id="ARBA00022670"/>
    </source>
</evidence>
<dbReference type="KEGG" id="chya:V22_42200"/>
<comment type="similarity">
    <text evidence="6">Belongs to the peptidase M3 family.</text>
</comment>